<dbReference type="RefSeq" id="WP_123955844.1">
    <property type="nucleotide sequence ID" value="NZ_CP015029.1"/>
</dbReference>
<feature type="transmembrane region" description="Helical" evidence="1">
    <location>
        <begin position="16"/>
        <end position="37"/>
    </location>
</feature>
<feature type="transmembrane region" description="Helical" evidence="1">
    <location>
        <begin position="57"/>
        <end position="80"/>
    </location>
</feature>
<dbReference type="EMBL" id="CP015029">
    <property type="protein sequence ID" value="QIM65625.1"/>
    <property type="molecule type" value="Genomic_DNA"/>
</dbReference>
<organism evidence="2 5">
    <name type="scientific">Frederiksenia canicola</name>
    <dbReference type="NCBI Taxonomy" id="123824"/>
    <lineage>
        <taxon>Bacteria</taxon>
        <taxon>Pseudomonadati</taxon>
        <taxon>Pseudomonadota</taxon>
        <taxon>Gammaproteobacteria</taxon>
        <taxon>Pasteurellales</taxon>
        <taxon>Pasteurellaceae</taxon>
        <taxon>Frederiksenia</taxon>
    </lineage>
</organism>
<proteinExistence type="predicted"/>
<dbReference type="AlphaFoldDB" id="A0AAE7C2P6"/>
<dbReference type="EMBL" id="RKQT01000001">
    <property type="protein sequence ID" value="RPE95917.1"/>
    <property type="molecule type" value="Genomic_DNA"/>
</dbReference>
<evidence type="ECO:0000313" key="2">
    <source>
        <dbReference type="EMBL" id="QIM65625.1"/>
    </source>
</evidence>
<evidence type="ECO:0000313" key="5">
    <source>
        <dbReference type="Proteomes" id="UP000502287"/>
    </source>
</evidence>
<reference evidence="3 4" key="2">
    <citation type="submission" date="2018-11" db="EMBL/GenBank/DDBJ databases">
        <title>Genomic Encyclopedia of Type Strains, Phase IV (KMG-IV): sequencing the most valuable type-strain genomes for metagenomic binning, comparative biology and taxonomic classification.</title>
        <authorList>
            <person name="Goeker M."/>
        </authorList>
    </citation>
    <scope>NUCLEOTIDE SEQUENCE [LARGE SCALE GENOMIC DNA]</scope>
    <source>
        <strain evidence="3 4">DSM 25797</strain>
    </source>
</reference>
<protein>
    <submittedName>
        <fullName evidence="3">Membrane protein YkgB</fullName>
    </submittedName>
</protein>
<reference evidence="2 5" key="1">
    <citation type="submission" date="2016-03" db="EMBL/GenBank/DDBJ databases">
        <authorList>
            <person name="Hansen M.J."/>
            <person name="Bojesen A.M."/>
            <person name="Planet P."/>
        </authorList>
    </citation>
    <scope>NUCLEOTIDE SEQUENCE [LARGE SCALE GENOMIC DNA]</scope>
    <source>
        <strain evidence="2 5">HPA 21</strain>
    </source>
</reference>
<gene>
    <name evidence="2" type="ORF">A4G17_09305</name>
    <name evidence="3" type="ORF">EDC49_0295</name>
</gene>
<dbReference type="Pfam" id="PF04224">
    <property type="entry name" value="DUF417"/>
    <property type="match status" value="1"/>
</dbReference>
<keyword evidence="1" id="KW-0812">Transmembrane</keyword>
<keyword evidence="1" id="KW-0472">Membrane</keyword>
<keyword evidence="1" id="KW-1133">Transmembrane helix</keyword>
<keyword evidence="4" id="KW-1185">Reference proteome</keyword>
<name>A0AAE7C2P6_9PAST</name>
<evidence type="ECO:0000313" key="4">
    <source>
        <dbReference type="Proteomes" id="UP000276901"/>
    </source>
</evidence>
<accession>A0AAE7C2P6</accession>
<dbReference type="InterPro" id="IPR007339">
    <property type="entry name" value="RclC-like"/>
</dbReference>
<dbReference type="Proteomes" id="UP000276901">
    <property type="component" value="Unassembled WGS sequence"/>
</dbReference>
<feature type="transmembrane region" description="Helical" evidence="1">
    <location>
        <begin position="87"/>
        <end position="107"/>
    </location>
</feature>
<dbReference type="KEGG" id="fcl:A4G17_09305"/>
<sequence>MQKLINAFRHSQIDIAVLRLSVIIVFLAFGVAKWFEFEVQLLKPLISPTWLNFLYDWFGYHGASYFLGVVEGIAYVGLFVGFWQPKWGIVGAITVLGTGFVTLSMMLQLGFNGFIFKDILLIGAGLVLLKTDLNRLYTEK</sequence>
<dbReference type="Proteomes" id="UP000502287">
    <property type="component" value="Chromosome"/>
</dbReference>
<evidence type="ECO:0000256" key="1">
    <source>
        <dbReference type="SAM" id="Phobius"/>
    </source>
</evidence>
<evidence type="ECO:0000313" key="3">
    <source>
        <dbReference type="EMBL" id="RPE95917.1"/>
    </source>
</evidence>